<evidence type="ECO:0000313" key="4">
    <source>
        <dbReference type="Proteomes" id="UP000543642"/>
    </source>
</evidence>
<protein>
    <recommendedName>
        <fullName evidence="1">Queuosine precursor transporter</fullName>
    </recommendedName>
</protein>
<name>A0A7W8M6H5_9FIRM</name>
<evidence type="ECO:0000256" key="2">
    <source>
        <dbReference type="SAM" id="Phobius"/>
    </source>
</evidence>
<dbReference type="Pfam" id="PF02592">
    <property type="entry name" value="Vut_1"/>
    <property type="match status" value="1"/>
</dbReference>
<dbReference type="AlphaFoldDB" id="A0A7W8M6H5"/>
<comment type="caution">
    <text evidence="3">The sequence shown here is derived from an EMBL/GenBank/DDBJ whole genome shotgun (WGS) entry which is preliminary data.</text>
</comment>
<dbReference type="NCBIfam" id="TIGR00697">
    <property type="entry name" value="queuosine precursor transporter"/>
    <property type="match status" value="1"/>
</dbReference>
<keyword evidence="2" id="KW-0812">Transmembrane</keyword>
<dbReference type="RefSeq" id="WP_183775281.1">
    <property type="nucleotide sequence ID" value="NZ_JACHFW010000011.1"/>
</dbReference>
<keyword evidence="2" id="KW-0472">Membrane</keyword>
<keyword evidence="4" id="KW-1185">Reference proteome</keyword>
<evidence type="ECO:0000256" key="1">
    <source>
        <dbReference type="NCBIfam" id="TIGR00697"/>
    </source>
</evidence>
<dbReference type="InterPro" id="IPR003744">
    <property type="entry name" value="YhhQ"/>
</dbReference>
<reference evidence="3 4" key="1">
    <citation type="submission" date="2020-08" db="EMBL/GenBank/DDBJ databases">
        <title>Genomic Encyclopedia of Type Strains, Phase IV (KMG-IV): sequencing the most valuable type-strain genomes for metagenomic binning, comparative biology and taxonomic classification.</title>
        <authorList>
            <person name="Goeker M."/>
        </authorList>
    </citation>
    <scope>NUCLEOTIDE SEQUENCE [LARGE SCALE GENOMIC DNA]</scope>
    <source>
        <strain evidence="3 4">DSM 106146</strain>
    </source>
</reference>
<feature type="transmembrane region" description="Helical" evidence="2">
    <location>
        <begin position="113"/>
        <end position="134"/>
    </location>
</feature>
<keyword evidence="2" id="KW-1133">Transmembrane helix</keyword>
<dbReference type="PANTHER" id="PTHR34300">
    <property type="entry name" value="QUEUOSINE PRECURSOR TRANSPORTER-RELATED"/>
    <property type="match status" value="1"/>
</dbReference>
<feature type="transmembrane region" description="Helical" evidence="2">
    <location>
        <begin position="36"/>
        <end position="57"/>
    </location>
</feature>
<gene>
    <name evidence="3" type="ORF">HNP82_002522</name>
</gene>
<feature type="transmembrane region" description="Helical" evidence="2">
    <location>
        <begin position="178"/>
        <end position="204"/>
    </location>
</feature>
<feature type="transmembrane region" description="Helical" evidence="2">
    <location>
        <begin position="146"/>
        <end position="172"/>
    </location>
</feature>
<dbReference type="Proteomes" id="UP000543642">
    <property type="component" value="Unassembled WGS sequence"/>
</dbReference>
<evidence type="ECO:0000313" key="3">
    <source>
        <dbReference type="EMBL" id="MBB5265376.1"/>
    </source>
</evidence>
<proteinExistence type="predicted"/>
<sequence>MKDAFTLNWNKEIFLVIGYCLLQILSNLTVAKTVEIFWLAIPIGSILYAVSFTWMDLINNYIGLEKTKVVIKMMVIANIVIAFWLKMYIMLPTGEWSTDSFEAKAIEFVYGNYFRITIASIIAGYISGNTNAVIFHKLKYETNTSIYVWSIISNLFAAMIDGIIFYIIAFAFEKDWKFLIIAAGSSALYKGIISLFTMPILFVLKKIGLLRDQYSEEG</sequence>
<accession>A0A7W8M6H5</accession>
<dbReference type="PANTHER" id="PTHR34300:SF2">
    <property type="entry name" value="QUEUOSINE PRECURSOR TRANSPORTER-RELATED"/>
    <property type="match status" value="1"/>
</dbReference>
<organism evidence="3 4">
    <name type="scientific">Catenibacillus scindens</name>
    <dbReference type="NCBI Taxonomy" id="673271"/>
    <lineage>
        <taxon>Bacteria</taxon>
        <taxon>Bacillati</taxon>
        <taxon>Bacillota</taxon>
        <taxon>Clostridia</taxon>
        <taxon>Lachnospirales</taxon>
        <taxon>Lachnospiraceae</taxon>
        <taxon>Catenibacillus</taxon>
    </lineage>
</organism>
<feature type="transmembrane region" description="Helical" evidence="2">
    <location>
        <begin position="12"/>
        <end position="30"/>
    </location>
</feature>
<feature type="transmembrane region" description="Helical" evidence="2">
    <location>
        <begin position="69"/>
        <end position="91"/>
    </location>
</feature>
<dbReference type="EMBL" id="JACHFW010000011">
    <property type="protein sequence ID" value="MBB5265376.1"/>
    <property type="molecule type" value="Genomic_DNA"/>
</dbReference>